<keyword evidence="2" id="KW-1133">Transmembrane helix</keyword>
<evidence type="ECO:0000313" key="3">
    <source>
        <dbReference type="EMBL" id="KAF5310752.1"/>
    </source>
</evidence>
<sequence length="209" mass="23078">MDLNQTRRPDINQRKGRNSHKSLSPAHSYIVAIFSAQPSKIIHTANMSGPGRAMAVGVPIVGAIFAGSYLSMLHSKKKQEQAGTNPYFEQVVAGVSADIPPGQDLRAHSSAKESVNPPAFIRHDHHNGHTTIRKYKESPEYAEYGAELRHMVPPPQRGRPEDERAYTKAPDYVKNYNKTKRPARMPLPTENIPSPTEASAPVDKVIVNV</sequence>
<dbReference type="EMBL" id="JAACJJ010000057">
    <property type="protein sequence ID" value="KAF5310752.1"/>
    <property type="molecule type" value="Genomic_DNA"/>
</dbReference>
<feature type="region of interest" description="Disordered" evidence="1">
    <location>
        <begin position="151"/>
        <end position="202"/>
    </location>
</feature>
<dbReference type="Proteomes" id="UP000567179">
    <property type="component" value="Unassembled WGS sequence"/>
</dbReference>
<accession>A0A8H5ESG8</accession>
<keyword evidence="4" id="KW-1185">Reference proteome</keyword>
<feature type="region of interest" description="Disordered" evidence="1">
    <location>
        <begin position="1"/>
        <end position="23"/>
    </location>
</feature>
<organism evidence="3 4">
    <name type="scientific">Psilocybe cf. subviscida</name>
    <dbReference type="NCBI Taxonomy" id="2480587"/>
    <lineage>
        <taxon>Eukaryota</taxon>
        <taxon>Fungi</taxon>
        <taxon>Dikarya</taxon>
        <taxon>Basidiomycota</taxon>
        <taxon>Agaricomycotina</taxon>
        <taxon>Agaricomycetes</taxon>
        <taxon>Agaricomycetidae</taxon>
        <taxon>Agaricales</taxon>
        <taxon>Agaricineae</taxon>
        <taxon>Strophariaceae</taxon>
        <taxon>Psilocybe</taxon>
    </lineage>
</organism>
<protein>
    <submittedName>
        <fullName evidence="3">Uncharacterized protein</fullName>
    </submittedName>
</protein>
<feature type="compositionally biased region" description="Basic and acidic residues" evidence="1">
    <location>
        <begin position="1"/>
        <end position="13"/>
    </location>
</feature>
<proteinExistence type="predicted"/>
<gene>
    <name evidence="3" type="ORF">D9619_008174</name>
</gene>
<dbReference type="OrthoDB" id="2850836at2759"/>
<evidence type="ECO:0000256" key="1">
    <source>
        <dbReference type="SAM" id="MobiDB-lite"/>
    </source>
</evidence>
<name>A0A8H5ESG8_9AGAR</name>
<reference evidence="3 4" key="1">
    <citation type="journal article" date="2020" name="ISME J.">
        <title>Uncovering the hidden diversity of litter-decomposition mechanisms in mushroom-forming fungi.</title>
        <authorList>
            <person name="Floudas D."/>
            <person name="Bentzer J."/>
            <person name="Ahren D."/>
            <person name="Johansson T."/>
            <person name="Persson P."/>
            <person name="Tunlid A."/>
        </authorList>
    </citation>
    <scope>NUCLEOTIDE SEQUENCE [LARGE SCALE GENOMIC DNA]</scope>
    <source>
        <strain evidence="3 4">CBS 101986</strain>
    </source>
</reference>
<keyword evidence="2" id="KW-0472">Membrane</keyword>
<feature type="transmembrane region" description="Helical" evidence="2">
    <location>
        <begin position="53"/>
        <end position="72"/>
    </location>
</feature>
<keyword evidence="2" id="KW-0812">Transmembrane</keyword>
<dbReference type="AlphaFoldDB" id="A0A8H5ESG8"/>
<evidence type="ECO:0000256" key="2">
    <source>
        <dbReference type="SAM" id="Phobius"/>
    </source>
</evidence>
<comment type="caution">
    <text evidence="3">The sequence shown here is derived from an EMBL/GenBank/DDBJ whole genome shotgun (WGS) entry which is preliminary data.</text>
</comment>
<evidence type="ECO:0000313" key="4">
    <source>
        <dbReference type="Proteomes" id="UP000567179"/>
    </source>
</evidence>